<evidence type="ECO:0000256" key="9">
    <source>
        <dbReference type="ARBA" id="ARBA00022630"/>
    </source>
</evidence>
<dbReference type="Gene3D" id="3.30.465.10">
    <property type="match status" value="1"/>
</dbReference>
<dbReference type="InterPro" id="IPR003170">
    <property type="entry name" value="MurB"/>
</dbReference>
<dbReference type="GO" id="GO:0051301">
    <property type="term" value="P:cell division"/>
    <property type="evidence" value="ECO:0007669"/>
    <property type="project" value="UniProtKB-KW"/>
</dbReference>
<evidence type="ECO:0000256" key="6">
    <source>
        <dbReference type="ARBA" id="ARBA00015188"/>
    </source>
</evidence>
<dbReference type="GO" id="GO:0071555">
    <property type="term" value="P:cell wall organization"/>
    <property type="evidence" value="ECO:0007669"/>
    <property type="project" value="UniProtKB-KW"/>
</dbReference>
<proteinExistence type="inferred from homology"/>
<keyword evidence="7 19" id="KW-0963">Cytoplasm</keyword>
<dbReference type="GO" id="GO:0008360">
    <property type="term" value="P:regulation of cell shape"/>
    <property type="evidence" value="ECO:0007669"/>
    <property type="project" value="UniProtKB-KW"/>
</dbReference>
<name>A0A1U9NQV5_9BACT</name>
<keyword evidence="11 19" id="KW-0521">NADP</keyword>
<feature type="domain" description="FAD-binding PCMH-type" evidence="20">
    <location>
        <begin position="24"/>
        <end position="189"/>
    </location>
</feature>
<keyword evidence="8 19" id="KW-0132">Cell division</keyword>
<dbReference type="InterPro" id="IPR011601">
    <property type="entry name" value="MurB_C"/>
</dbReference>
<feature type="active site" evidence="19">
    <location>
        <position position="288"/>
    </location>
</feature>
<evidence type="ECO:0000256" key="14">
    <source>
        <dbReference type="ARBA" id="ARBA00023002"/>
    </source>
</evidence>
<comment type="similarity">
    <text evidence="19">Belongs to the MurB family.</text>
</comment>
<evidence type="ECO:0000256" key="5">
    <source>
        <dbReference type="ARBA" id="ARBA00012518"/>
    </source>
</evidence>
<evidence type="ECO:0000256" key="12">
    <source>
        <dbReference type="ARBA" id="ARBA00022960"/>
    </source>
</evidence>
<evidence type="ECO:0000256" key="2">
    <source>
        <dbReference type="ARBA" id="ARBA00003921"/>
    </source>
</evidence>
<dbReference type="Pfam" id="PF01565">
    <property type="entry name" value="FAD_binding_4"/>
    <property type="match status" value="1"/>
</dbReference>
<evidence type="ECO:0000313" key="21">
    <source>
        <dbReference type="EMBL" id="AQT70205.1"/>
    </source>
</evidence>
<reference evidence="22" key="1">
    <citation type="submission" date="2017-02" db="EMBL/GenBank/DDBJ databases">
        <title>Comparative genomics and description of representatives of a novel lineage of planctomycetes thriving in anoxic sediments.</title>
        <authorList>
            <person name="Spring S."/>
            <person name="Bunk B."/>
            <person name="Sproer C."/>
        </authorList>
    </citation>
    <scope>NUCLEOTIDE SEQUENCE [LARGE SCALE GENOMIC DNA]</scope>
    <source>
        <strain evidence="22">ST-NAGAB-D1</strain>
    </source>
</reference>
<accession>A0A1U9NQV5</accession>
<dbReference type="PROSITE" id="PS51387">
    <property type="entry name" value="FAD_PCMH"/>
    <property type="match status" value="1"/>
</dbReference>
<keyword evidence="22" id="KW-1185">Reference proteome</keyword>
<dbReference type="Pfam" id="PF02873">
    <property type="entry name" value="MurB_C"/>
    <property type="match status" value="1"/>
</dbReference>
<organism evidence="21 22">
    <name type="scientific">Anaerohalosphaera lusitana</name>
    <dbReference type="NCBI Taxonomy" id="1936003"/>
    <lineage>
        <taxon>Bacteria</taxon>
        <taxon>Pseudomonadati</taxon>
        <taxon>Planctomycetota</taxon>
        <taxon>Phycisphaerae</taxon>
        <taxon>Sedimentisphaerales</taxon>
        <taxon>Anaerohalosphaeraceae</taxon>
        <taxon>Anaerohalosphaera</taxon>
    </lineage>
</organism>
<dbReference type="AlphaFoldDB" id="A0A1U9NQV5"/>
<dbReference type="RefSeq" id="WP_146663813.1">
    <property type="nucleotide sequence ID" value="NZ_CP019791.1"/>
</dbReference>
<sequence>MNIFSGLQEIVKTDSDLSNYTWLGLGGRAEYFVTPRSVEELQTVMVRCRENSLPVHVLGFGSNLLVSDEGVRGAVIKLESDEFTKTEYEGEQLTAWAGVNLSKLVLECVRKGLGGLESLTGIPGSIGGAVRMNAGGNWGDIGACVDSVTLMSREGEIFEKAKPELIFDYRSVNITAPLILNAKMKLVESDSDQLLRTVKEIWIYKKNSQPLNTKNAGCVFKNPRGLSAGALIDRAGLKGLKIGGAQVSEQHANFLVTEKGCKSADVKKLIDIVRNKVQEEFDVQLELELEIW</sequence>
<evidence type="ECO:0000256" key="8">
    <source>
        <dbReference type="ARBA" id="ARBA00022618"/>
    </source>
</evidence>
<keyword evidence="16 19" id="KW-0961">Cell wall biogenesis/degradation</keyword>
<dbReference type="GO" id="GO:0071949">
    <property type="term" value="F:FAD binding"/>
    <property type="evidence" value="ECO:0007669"/>
    <property type="project" value="InterPro"/>
</dbReference>
<feature type="active site" description="Proton donor" evidence="19">
    <location>
        <position position="218"/>
    </location>
</feature>
<dbReference type="Gene3D" id="3.90.78.10">
    <property type="entry name" value="UDP-N-acetylenolpyruvoylglucosamine reductase, C-terminal domain"/>
    <property type="match status" value="1"/>
</dbReference>
<protein>
    <recommendedName>
        <fullName evidence="6 19">UDP-N-acetylenolpyruvoylglucosamine reductase</fullName>
        <ecNumber evidence="5 19">1.3.1.98</ecNumber>
    </recommendedName>
    <alternativeName>
        <fullName evidence="17 19">UDP-N-acetylmuramate dehydrogenase</fullName>
    </alternativeName>
</protein>
<evidence type="ECO:0000256" key="7">
    <source>
        <dbReference type="ARBA" id="ARBA00022490"/>
    </source>
</evidence>
<comment type="function">
    <text evidence="2 19">Cell wall formation.</text>
</comment>
<evidence type="ECO:0000256" key="4">
    <source>
        <dbReference type="ARBA" id="ARBA00004752"/>
    </source>
</evidence>
<dbReference type="EMBL" id="CP019791">
    <property type="protein sequence ID" value="AQT70205.1"/>
    <property type="molecule type" value="Genomic_DNA"/>
</dbReference>
<dbReference type="InterPro" id="IPR016166">
    <property type="entry name" value="FAD-bd_PCMH"/>
</dbReference>
<comment type="cofactor">
    <cofactor evidence="1 19">
        <name>FAD</name>
        <dbReference type="ChEBI" id="CHEBI:57692"/>
    </cofactor>
</comment>
<keyword evidence="12 19" id="KW-0133">Cell shape</keyword>
<keyword evidence="10 19" id="KW-0274">FAD</keyword>
<gene>
    <name evidence="19 21" type="primary">murB</name>
    <name evidence="21" type="ORF">STSP2_03410</name>
</gene>
<dbReference type="InterPro" id="IPR016169">
    <property type="entry name" value="FAD-bd_PCMH_sub2"/>
</dbReference>
<dbReference type="SUPFAM" id="SSF56194">
    <property type="entry name" value="Uridine diphospho-N-Acetylenolpyruvylglucosamine reductase, MurB, C-terminal domain"/>
    <property type="match status" value="1"/>
</dbReference>
<dbReference type="EC" id="1.3.1.98" evidence="5 19"/>
<dbReference type="GO" id="GO:0008762">
    <property type="term" value="F:UDP-N-acetylmuramate dehydrogenase activity"/>
    <property type="evidence" value="ECO:0007669"/>
    <property type="project" value="UniProtKB-UniRule"/>
</dbReference>
<dbReference type="PANTHER" id="PTHR21071">
    <property type="entry name" value="UDP-N-ACETYLENOLPYRUVOYLGLUCOSAMINE REDUCTASE"/>
    <property type="match status" value="1"/>
</dbReference>
<dbReference type="UniPathway" id="UPA00219"/>
<dbReference type="InterPro" id="IPR006094">
    <property type="entry name" value="Oxid_FAD_bind_N"/>
</dbReference>
<evidence type="ECO:0000256" key="18">
    <source>
        <dbReference type="ARBA" id="ARBA00048914"/>
    </source>
</evidence>
<dbReference type="GO" id="GO:0005829">
    <property type="term" value="C:cytosol"/>
    <property type="evidence" value="ECO:0007669"/>
    <property type="project" value="TreeGrafter"/>
</dbReference>
<dbReference type="KEGG" id="alus:STSP2_03410"/>
<feature type="active site" evidence="19">
    <location>
        <position position="170"/>
    </location>
</feature>
<dbReference type="NCBIfam" id="TIGR00179">
    <property type="entry name" value="murB"/>
    <property type="match status" value="1"/>
</dbReference>
<keyword evidence="13 19" id="KW-0573">Peptidoglycan synthesis</keyword>
<dbReference type="Proteomes" id="UP000189674">
    <property type="component" value="Chromosome"/>
</dbReference>
<evidence type="ECO:0000256" key="3">
    <source>
        <dbReference type="ARBA" id="ARBA00004496"/>
    </source>
</evidence>
<dbReference type="SUPFAM" id="SSF56176">
    <property type="entry name" value="FAD-binding/transporter-associated domain-like"/>
    <property type="match status" value="1"/>
</dbReference>
<comment type="subcellular location">
    <subcellularLocation>
        <location evidence="3 19">Cytoplasm</location>
    </subcellularLocation>
</comment>
<dbReference type="NCBIfam" id="NF010480">
    <property type="entry name" value="PRK13905.1"/>
    <property type="match status" value="1"/>
</dbReference>
<evidence type="ECO:0000256" key="11">
    <source>
        <dbReference type="ARBA" id="ARBA00022857"/>
    </source>
</evidence>
<evidence type="ECO:0000256" key="13">
    <source>
        <dbReference type="ARBA" id="ARBA00022984"/>
    </source>
</evidence>
<dbReference type="Gene3D" id="3.30.43.10">
    <property type="entry name" value="Uridine Diphospho-n-acetylenolpyruvylglucosamine Reductase, domain 2"/>
    <property type="match status" value="1"/>
</dbReference>
<dbReference type="HAMAP" id="MF_00037">
    <property type="entry name" value="MurB"/>
    <property type="match status" value="1"/>
</dbReference>
<dbReference type="InterPro" id="IPR036318">
    <property type="entry name" value="FAD-bd_PCMH-like_sf"/>
</dbReference>
<evidence type="ECO:0000256" key="19">
    <source>
        <dbReference type="HAMAP-Rule" id="MF_00037"/>
    </source>
</evidence>
<dbReference type="PANTHER" id="PTHR21071:SF4">
    <property type="entry name" value="UDP-N-ACETYLENOLPYRUVOYLGLUCOSAMINE REDUCTASE"/>
    <property type="match status" value="1"/>
</dbReference>
<dbReference type="OrthoDB" id="9804753at2"/>
<dbReference type="GO" id="GO:0009252">
    <property type="term" value="P:peptidoglycan biosynthetic process"/>
    <property type="evidence" value="ECO:0007669"/>
    <property type="project" value="UniProtKB-UniRule"/>
</dbReference>
<evidence type="ECO:0000256" key="16">
    <source>
        <dbReference type="ARBA" id="ARBA00023316"/>
    </source>
</evidence>
<comment type="pathway">
    <text evidence="4 19">Cell wall biogenesis; peptidoglycan biosynthesis.</text>
</comment>
<dbReference type="STRING" id="1936003.STSP2_03410"/>
<evidence type="ECO:0000259" key="20">
    <source>
        <dbReference type="PROSITE" id="PS51387"/>
    </source>
</evidence>
<keyword evidence="9 19" id="KW-0285">Flavoprotein</keyword>
<dbReference type="InterPro" id="IPR036635">
    <property type="entry name" value="MurB_C_sf"/>
</dbReference>
<dbReference type="InterPro" id="IPR016167">
    <property type="entry name" value="FAD-bd_PCMH_sub1"/>
</dbReference>
<keyword evidence="14 19" id="KW-0560">Oxidoreductase</keyword>
<keyword evidence="15 19" id="KW-0131">Cell cycle</keyword>
<evidence type="ECO:0000256" key="15">
    <source>
        <dbReference type="ARBA" id="ARBA00023306"/>
    </source>
</evidence>
<evidence type="ECO:0000256" key="10">
    <source>
        <dbReference type="ARBA" id="ARBA00022827"/>
    </source>
</evidence>
<evidence type="ECO:0000256" key="17">
    <source>
        <dbReference type="ARBA" id="ARBA00031026"/>
    </source>
</evidence>
<evidence type="ECO:0000256" key="1">
    <source>
        <dbReference type="ARBA" id="ARBA00001974"/>
    </source>
</evidence>
<evidence type="ECO:0000313" key="22">
    <source>
        <dbReference type="Proteomes" id="UP000189674"/>
    </source>
</evidence>
<comment type="catalytic activity">
    <reaction evidence="18 19">
        <text>UDP-N-acetyl-alpha-D-muramate + NADP(+) = UDP-N-acetyl-3-O-(1-carboxyvinyl)-alpha-D-glucosamine + NADPH + H(+)</text>
        <dbReference type="Rhea" id="RHEA:12248"/>
        <dbReference type="ChEBI" id="CHEBI:15378"/>
        <dbReference type="ChEBI" id="CHEBI:57783"/>
        <dbReference type="ChEBI" id="CHEBI:58349"/>
        <dbReference type="ChEBI" id="CHEBI:68483"/>
        <dbReference type="ChEBI" id="CHEBI:70757"/>
        <dbReference type="EC" id="1.3.1.98"/>
    </reaction>
</comment>